<dbReference type="InterPro" id="IPR003593">
    <property type="entry name" value="AAA+_ATPase"/>
</dbReference>
<name>A0A2A2EFS9_9BIFI</name>
<dbReference type="GO" id="GO:0005524">
    <property type="term" value="F:ATP binding"/>
    <property type="evidence" value="ECO:0007669"/>
    <property type="project" value="UniProtKB-KW"/>
</dbReference>
<evidence type="ECO:0000256" key="7">
    <source>
        <dbReference type="ARBA" id="ARBA00023136"/>
    </source>
</evidence>
<evidence type="ECO:0000256" key="1">
    <source>
        <dbReference type="ARBA" id="ARBA00004141"/>
    </source>
</evidence>
<protein>
    <submittedName>
        <fullName evidence="10">ABC transporter ATPase</fullName>
    </submittedName>
</protein>
<evidence type="ECO:0000259" key="9">
    <source>
        <dbReference type="PROSITE" id="PS50893"/>
    </source>
</evidence>
<keyword evidence="4" id="KW-0547">Nucleotide-binding</keyword>
<organism evidence="10 11">
    <name type="scientific">Bifidobacterium italicum</name>
    <dbReference type="NCBI Taxonomy" id="1960968"/>
    <lineage>
        <taxon>Bacteria</taxon>
        <taxon>Bacillati</taxon>
        <taxon>Actinomycetota</taxon>
        <taxon>Actinomycetes</taxon>
        <taxon>Bifidobacteriales</taxon>
        <taxon>Bifidobacteriaceae</taxon>
        <taxon>Bifidobacterium</taxon>
    </lineage>
</organism>
<dbReference type="InterPro" id="IPR013525">
    <property type="entry name" value="ABC2_TM"/>
</dbReference>
<dbReference type="PANTHER" id="PTHR48041">
    <property type="entry name" value="ABC TRANSPORTER G FAMILY MEMBER 28"/>
    <property type="match status" value="1"/>
</dbReference>
<keyword evidence="3 8" id="KW-0812">Transmembrane</keyword>
<dbReference type="InterPro" id="IPR017871">
    <property type="entry name" value="ABC_transporter-like_CS"/>
</dbReference>
<dbReference type="SUPFAM" id="SSF52540">
    <property type="entry name" value="P-loop containing nucleoside triphosphate hydrolases"/>
    <property type="match status" value="1"/>
</dbReference>
<evidence type="ECO:0000256" key="2">
    <source>
        <dbReference type="ARBA" id="ARBA00022448"/>
    </source>
</evidence>
<evidence type="ECO:0000256" key="6">
    <source>
        <dbReference type="ARBA" id="ARBA00022989"/>
    </source>
</evidence>
<gene>
    <name evidence="10" type="ORF">B1400_1520</name>
</gene>
<proteinExistence type="predicted"/>
<dbReference type="InterPro" id="IPR003439">
    <property type="entry name" value="ABC_transporter-like_ATP-bd"/>
</dbReference>
<evidence type="ECO:0000313" key="10">
    <source>
        <dbReference type="EMBL" id="PAU67837.1"/>
    </source>
</evidence>
<dbReference type="Pfam" id="PF01061">
    <property type="entry name" value="ABC2_membrane"/>
    <property type="match status" value="1"/>
</dbReference>
<feature type="transmembrane region" description="Helical" evidence="8">
    <location>
        <begin position="476"/>
        <end position="495"/>
    </location>
</feature>
<evidence type="ECO:0000256" key="5">
    <source>
        <dbReference type="ARBA" id="ARBA00022840"/>
    </source>
</evidence>
<dbReference type="EMBL" id="MVOG01000033">
    <property type="protein sequence ID" value="PAU67837.1"/>
    <property type="molecule type" value="Genomic_DNA"/>
</dbReference>
<dbReference type="Gene3D" id="3.40.50.300">
    <property type="entry name" value="P-loop containing nucleotide triphosphate hydrolases"/>
    <property type="match status" value="1"/>
</dbReference>
<sequence length="654" mass="71878">MLQGVDLNRIVINKSGGKEHLLKDANVSFLPGTVTAIVGKSGCGKTNLIKALSGKECATAGKVLVNDSSYYDKMAELRSCMAYLPQDDLLHADLTVLQELRYTAKLRCPKTWSSKERKLKIAAVVQDLEIHECLAKTIKELSGGQRKRVAIACALLAEPKVMFLDEPTSPLDPGMSAEFVYMVLANIARSGCTVIFVTHDLDTLTPEDPAVIAKSGLELVDQVIFVGEKIEKKNKYNIKKFKGFVYYSGRLSDFDSVGAGKNERQKVYDSFRKIKTCLGDKQGYEQVCGAPRLLTEKASSHLMEGDILVERAGGIRQFFVNLKRGIRQRFNTPGALLLQMAIPLVIGVIMGFVSDAEKLYAEPYFTKSMMFTYSAGAFFVGIFSSINAFSNRDLLAHEQYHGLKTVPYVLSVFVIQSVICAVQSGILYAVFTSMTGVVEHDIIQRGFDVFAVIYACAESAMVMGLLASAVFKNPMLVAPLLVLLQIVFSGIVFNLDGVAAKLSYLISCKWSLDGLGAISQLNDLFGKIGATSEVKDHYEASVQSLMLSLIWLWLISLLLLVMTILVLVRRNARQFSASGGQTIAVVRGRLSAVADRYGMALLTLTLLGALAYLMYTGVLWTMFDNAREYTGELFDNLPSAWTRLTDDFGDMMAS</sequence>
<dbReference type="SMART" id="SM00382">
    <property type="entry name" value="AAA"/>
    <property type="match status" value="1"/>
</dbReference>
<evidence type="ECO:0000256" key="4">
    <source>
        <dbReference type="ARBA" id="ARBA00022741"/>
    </source>
</evidence>
<comment type="subcellular location">
    <subcellularLocation>
        <location evidence="1">Membrane</location>
        <topology evidence="1">Multi-pass membrane protein</topology>
    </subcellularLocation>
</comment>
<dbReference type="GO" id="GO:0140359">
    <property type="term" value="F:ABC-type transporter activity"/>
    <property type="evidence" value="ECO:0007669"/>
    <property type="project" value="InterPro"/>
</dbReference>
<evidence type="ECO:0000256" key="8">
    <source>
        <dbReference type="SAM" id="Phobius"/>
    </source>
</evidence>
<dbReference type="Pfam" id="PF00005">
    <property type="entry name" value="ABC_tran"/>
    <property type="match status" value="1"/>
</dbReference>
<feature type="transmembrane region" description="Helical" evidence="8">
    <location>
        <begin position="409"/>
        <end position="431"/>
    </location>
</feature>
<dbReference type="PROSITE" id="PS50893">
    <property type="entry name" value="ABC_TRANSPORTER_2"/>
    <property type="match status" value="1"/>
</dbReference>
<dbReference type="GO" id="GO:0016887">
    <property type="term" value="F:ATP hydrolysis activity"/>
    <property type="evidence" value="ECO:0007669"/>
    <property type="project" value="InterPro"/>
</dbReference>
<feature type="transmembrane region" description="Helical" evidence="8">
    <location>
        <begin position="597"/>
        <end position="615"/>
    </location>
</feature>
<feature type="transmembrane region" description="Helical" evidence="8">
    <location>
        <begin position="545"/>
        <end position="568"/>
    </location>
</feature>
<accession>A0A2A2EFS9</accession>
<keyword evidence="11" id="KW-1185">Reference proteome</keyword>
<reference evidence="10 11" key="1">
    <citation type="journal article" date="2017" name="ISME J.">
        <title>Unveiling bifidobacterial biogeography across the mammalian branch of the tree of life.</title>
        <authorList>
            <person name="Milani C."/>
            <person name="Mangifesta M."/>
            <person name="Mancabelli L."/>
            <person name="Lugli G.A."/>
            <person name="James K."/>
            <person name="Duranti S."/>
            <person name="Turroni F."/>
            <person name="Ferrario C."/>
            <person name="Ossiprandi M.C."/>
            <person name="van Sinderen D."/>
            <person name="Ventura M."/>
        </authorList>
    </citation>
    <scope>NUCLEOTIDE SEQUENCE [LARGE SCALE GENOMIC DNA]</scope>
    <source>
        <strain evidence="10 11">70</strain>
    </source>
</reference>
<keyword evidence="7 8" id="KW-0472">Membrane</keyword>
<keyword evidence="5" id="KW-0067">ATP-binding</keyword>
<feature type="transmembrane region" description="Helical" evidence="8">
    <location>
        <begin position="451"/>
        <end position="471"/>
    </location>
</feature>
<keyword evidence="6 8" id="KW-1133">Transmembrane helix</keyword>
<evidence type="ECO:0000256" key="3">
    <source>
        <dbReference type="ARBA" id="ARBA00022692"/>
    </source>
</evidence>
<dbReference type="PROSITE" id="PS00211">
    <property type="entry name" value="ABC_TRANSPORTER_1"/>
    <property type="match status" value="1"/>
</dbReference>
<dbReference type="Proteomes" id="UP000217986">
    <property type="component" value="Unassembled WGS sequence"/>
</dbReference>
<keyword evidence="2" id="KW-0813">Transport</keyword>
<dbReference type="GO" id="GO:0016020">
    <property type="term" value="C:membrane"/>
    <property type="evidence" value="ECO:0007669"/>
    <property type="project" value="UniProtKB-SubCell"/>
</dbReference>
<dbReference type="InterPro" id="IPR050352">
    <property type="entry name" value="ABCG_transporters"/>
</dbReference>
<dbReference type="AlphaFoldDB" id="A0A2A2EFS9"/>
<feature type="domain" description="ABC transporter" evidence="9">
    <location>
        <begin position="2"/>
        <end position="241"/>
    </location>
</feature>
<comment type="caution">
    <text evidence="10">The sequence shown here is derived from an EMBL/GenBank/DDBJ whole genome shotgun (WGS) entry which is preliminary data.</text>
</comment>
<dbReference type="InterPro" id="IPR027417">
    <property type="entry name" value="P-loop_NTPase"/>
</dbReference>
<dbReference type="PANTHER" id="PTHR48041:SF139">
    <property type="entry name" value="PROTEIN SCARLET"/>
    <property type="match status" value="1"/>
</dbReference>
<feature type="transmembrane region" description="Helical" evidence="8">
    <location>
        <begin position="330"/>
        <end position="350"/>
    </location>
</feature>
<evidence type="ECO:0000313" key="11">
    <source>
        <dbReference type="Proteomes" id="UP000217986"/>
    </source>
</evidence>
<feature type="transmembrane region" description="Helical" evidence="8">
    <location>
        <begin position="370"/>
        <end position="389"/>
    </location>
</feature>